<dbReference type="Pfam" id="PF05651">
    <property type="entry name" value="Diacid_rec"/>
    <property type="match status" value="1"/>
</dbReference>
<evidence type="ECO:0000256" key="1">
    <source>
        <dbReference type="ARBA" id="ARBA00006754"/>
    </source>
</evidence>
<evidence type="ECO:0000313" key="5">
    <source>
        <dbReference type="EMBL" id="TYQ05000.1"/>
    </source>
</evidence>
<dbReference type="InterPro" id="IPR008599">
    <property type="entry name" value="Diacid_rec"/>
</dbReference>
<dbReference type="PANTHER" id="PTHR33744">
    <property type="entry name" value="CARBOHYDRATE DIACID REGULATOR"/>
    <property type="match status" value="1"/>
</dbReference>
<dbReference type="PANTHER" id="PTHR33744:SF15">
    <property type="entry name" value="CARBOHYDRATE DIACID REGULATOR"/>
    <property type="match status" value="1"/>
</dbReference>
<dbReference type="Gene3D" id="1.10.10.2840">
    <property type="entry name" value="PucR C-terminal helix-turn-helix domain"/>
    <property type="match status" value="1"/>
</dbReference>
<feature type="domain" description="Putative sugar diacid recognition" evidence="2">
    <location>
        <begin position="2"/>
        <end position="134"/>
    </location>
</feature>
<feature type="domain" description="CdaR GGDEF-like" evidence="4">
    <location>
        <begin position="147"/>
        <end position="270"/>
    </location>
</feature>
<dbReference type="Pfam" id="PF13556">
    <property type="entry name" value="HTH_30"/>
    <property type="match status" value="1"/>
</dbReference>
<gene>
    <name evidence="5" type="ORF">FNL38_103351</name>
</gene>
<comment type="similarity">
    <text evidence="1">Belongs to the CdaR family.</text>
</comment>
<dbReference type="EMBL" id="VNIQ01000003">
    <property type="protein sequence ID" value="TYQ05000.1"/>
    <property type="molecule type" value="Genomic_DNA"/>
</dbReference>
<evidence type="ECO:0000259" key="2">
    <source>
        <dbReference type="Pfam" id="PF05651"/>
    </source>
</evidence>
<comment type="caution">
    <text evidence="5">The sequence shown here is derived from an EMBL/GenBank/DDBJ whole genome shotgun (WGS) entry which is preliminary data.</text>
</comment>
<evidence type="ECO:0000259" key="3">
    <source>
        <dbReference type="Pfam" id="PF13556"/>
    </source>
</evidence>
<dbReference type="InterPro" id="IPR041522">
    <property type="entry name" value="CdaR_GGDEF"/>
</dbReference>
<evidence type="ECO:0000259" key="4">
    <source>
        <dbReference type="Pfam" id="PF17853"/>
    </source>
</evidence>
<name>A0A652YR29_NOCGL</name>
<feature type="domain" description="PucR C-terminal helix-turn-helix" evidence="3">
    <location>
        <begin position="321"/>
        <end position="378"/>
    </location>
</feature>
<dbReference type="InterPro" id="IPR042070">
    <property type="entry name" value="PucR_C-HTH_sf"/>
</dbReference>
<reference evidence="5" key="1">
    <citation type="submission" date="2019-07" db="EMBL/GenBank/DDBJ databases">
        <title>Genomic Encyclopedia of Type Strains, Phase IV (KMG-IV): sequencing the most valuable type-strain genomes for metagenomic binning, comparative biology and taxonomic classification.</title>
        <authorList>
            <person name="Goeker M."/>
        </authorList>
    </citation>
    <scope>NUCLEOTIDE SEQUENCE</scope>
    <source>
        <strain evidence="5">DSM 44596</strain>
    </source>
</reference>
<dbReference type="InterPro" id="IPR051448">
    <property type="entry name" value="CdaR-like_regulators"/>
</dbReference>
<dbReference type="AlphaFoldDB" id="A0A652YR29"/>
<dbReference type="Pfam" id="PF17853">
    <property type="entry name" value="GGDEF_2"/>
    <property type="match status" value="1"/>
</dbReference>
<protein>
    <submittedName>
        <fullName evidence="5">Carbohydrate diacid regulator</fullName>
    </submittedName>
</protein>
<accession>A0A652YR29</accession>
<organism evidence="5">
    <name type="scientific">Nocardia globerula</name>
    <dbReference type="NCBI Taxonomy" id="1818"/>
    <lineage>
        <taxon>Bacteria</taxon>
        <taxon>Bacillati</taxon>
        <taxon>Actinomycetota</taxon>
        <taxon>Actinomycetes</taxon>
        <taxon>Mycobacteriales</taxon>
        <taxon>Nocardiaceae</taxon>
        <taxon>Nocardia</taxon>
    </lineage>
</organism>
<dbReference type="InterPro" id="IPR025736">
    <property type="entry name" value="PucR_C-HTH_dom"/>
</dbReference>
<proteinExistence type="inferred from homology"/>
<sequence>MLSSALAQQIANDITDVIIHNVLITDSEGIVLGSGDQLRVGQFHEASVEVIRSRKMITHNAEDVRQLVGSLPGVTIPLVIDGNVVGTIGLSGPPSQVEQFGLVVKRQTEILMQEAARIGSRRTRERAIEELLRDIADWHHSTLGTGPIERRATTLGFDLESPRVVALIGYSHSGSHVPSDAGPDKVVNALASIFTSRTDLIAPLARSMIAVATRVDAVSPASDHTVMAACSTFITLARELGWSIRIGLGSRATGIEQLNISARDAYDAIQLGSKLEPSSRFHDIERFRLQQAVSVIPDESRLRLAQTILRGLPLQDDWPMLANTVIAWGESAFNSTAAAQRLHIHRNTLTYRLEKIERAIDRSLGDPGTAISLYLACTMTR</sequence>